<evidence type="ECO:0000259" key="3">
    <source>
        <dbReference type="Pfam" id="PF17482"/>
    </source>
</evidence>
<comment type="caution">
    <text evidence="4">The sequence shown here is derived from an EMBL/GenBank/DDBJ whole genome shotgun (WGS) entry which is preliminary data.</text>
</comment>
<dbReference type="PANTHER" id="PTHR35861:SF1">
    <property type="entry name" value="PHAGE TAIL SHEATH PROTEIN"/>
    <property type="match status" value="1"/>
</dbReference>
<dbReference type="AlphaFoldDB" id="X0PXM3"/>
<evidence type="ECO:0008006" key="6">
    <source>
        <dbReference type="Google" id="ProtNLM"/>
    </source>
</evidence>
<dbReference type="RefSeq" id="WP_037238261.1">
    <property type="nucleotide sequence ID" value="NZ_BAWF01000051.1"/>
</dbReference>
<reference evidence="4 5" key="1">
    <citation type="submission" date="2014-02" db="EMBL/GenBank/DDBJ databases">
        <title>Whole genome shotgun sequence of Rhodococcus wratislaviensis NBRC 100605.</title>
        <authorList>
            <person name="Hosoyama A."/>
            <person name="Tsuchikane K."/>
            <person name="Yoshida I."/>
            <person name="Ohji S."/>
            <person name="Ichikawa N."/>
            <person name="Yamazoe A."/>
            <person name="Fujita N."/>
        </authorList>
    </citation>
    <scope>NUCLEOTIDE SEQUENCE [LARGE SCALE GENOMIC DNA]</scope>
    <source>
        <strain evidence="4 5">NBRC 100605</strain>
    </source>
</reference>
<dbReference type="OrthoDB" id="9767864at2"/>
<evidence type="ECO:0000313" key="5">
    <source>
        <dbReference type="Proteomes" id="UP000019491"/>
    </source>
</evidence>
<evidence type="ECO:0000259" key="2">
    <source>
        <dbReference type="Pfam" id="PF04984"/>
    </source>
</evidence>
<protein>
    <recommendedName>
        <fullName evidence="6">Phage tail sheath protein</fullName>
    </recommendedName>
</protein>
<keyword evidence="5" id="KW-1185">Reference proteome</keyword>
<dbReference type="Gene3D" id="3.40.50.11780">
    <property type="match status" value="2"/>
</dbReference>
<evidence type="ECO:0000256" key="1">
    <source>
        <dbReference type="ARBA" id="ARBA00008005"/>
    </source>
</evidence>
<dbReference type="InterPro" id="IPR035089">
    <property type="entry name" value="Phage_sheath_subtilisin"/>
</dbReference>
<dbReference type="PANTHER" id="PTHR35861">
    <property type="match status" value="1"/>
</dbReference>
<dbReference type="Pfam" id="PF04984">
    <property type="entry name" value="Phage_sheath_1"/>
    <property type="match status" value="1"/>
</dbReference>
<gene>
    <name evidence="4" type="ORF">RW1_051_00180</name>
</gene>
<dbReference type="InterPro" id="IPR052042">
    <property type="entry name" value="Tail_sheath_structural"/>
</dbReference>
<feature type="domain" description="Tail sheath protein C-terminal" evidence="3">
    <location>
        <begin position="1013"/>
        <end position="1118"/>
    </location>
</feature>
<dbReference type="Pfam" id="PF17482">
    <property type="entry name" value="Phage_sheath_1C"/>
    <property type="match status" value="1"/>
</dbReference>
<dbReference type="EMBL" id="BAWF01000051">
    <property type="protein sequence ID" value="GAF48254.1"/>
    <property type="molecule type" value="Genomic_DNA"/>
</dbReference>
<sequence length="1127" mass="120662">MPEYLAPGVYVEEVDTGAKPIEGVSTSTCGMVGVTERGPVDVPVLVTSVGEYTRWFGGQLRAGDDYGAHRFLPHAIEGFFTNGGKRVYVVRTVDSSATKAAAALFDRGDGSLPIALLRAAGEGTGSAAAQPPLVLMPSTTISANDWVRIGEGSNAEYRQAQAAPGTDPEKVLVAVDLPLTRSHAAGEPIRDYIFTSGVDYEATEDIAAGDASIVIRSTPARIETLRADVATNLPPVCLHFGPTAAREFRVVREVTEITVVSGTQSTARIRLDSPLRFEYAAKATFSRVNFTNLDKTMSVTAATAGSALLFVDDRDSAFDDRTHLGVIGDGAAREVRRFGVLSSVGVTSALAAGFPAGTFVECVAPLGARSLKVAATMPTSMLKLKQGEAAGLALGQVIQVDPTGALQQVTIQSVDLKTDELTVTGLSASVAINKEVAPAPKSTTSATTGLTTVLALNDRMGLEVGTLLKVGSGATDQIVSVAALPARSGSAPDPGNVVVTPALTAPVPAGTQATVLRPVERVTGANRRASSIAIPTTVGNETLVVTDGDGFAPGDLLRVTFAGDVTFHWATGVDSPVTPELLTLKTALARSHPAGSPVVTRKPLVNVEALDAGSWGNRLRISVTDDAPGLASRTTLKPMVNPTTIRLASRSGVQPGTVLEFSDPATGQVLGDPVKVRAVDRATGNILLAGTGLAPAQQVVGTVVRSREFTVTVSLLRQRDPATPSRDGQVVDREVFRNLSLDPRHSNYIEKVIGSISGPVRKWDHRTEGASLYIRVFDLARAANGTFTADAESVRLGPETLVDRLPDGRQVPAMLQLEEVRGDDSIGSLTDDHYLGADDVDPEKRTGLQSLRNIEEVSLVAIPGRVSARLQQGVIDHCELMRYRFAVLDSRAEPTDTISDTQDQRQQFDTKYAALYYPWLAIPDPYPENLADVRDYAIPPTGHILGVFARTDIERGVHKAPANEVVRGITGLRRRVNKEQQDILNPYPVNINVIRDFRDNNRGIRVYGGRVITSDPDWKYVNVRRLLIFIEASIDRGLQWVVFEPNSEPLWARVSRVITNFLTVVWRNGALEGTSPEEAFFVRCDRTTMMQTDIDNGRLIVQVGVAPVKPAEFVIVRIGLWTARSDS</sequence>
<feature type="domain" description="Tail sheath protein subtilisin-like" evidence="2">
    <location>
        <begin position="855"/>
        <end position="1009"/>
    </location>
</feature>
<evidence type="ECO:0000313" key="4">
    <source>
        <dbReference type="EMBL" id="GAF48254.1"/>
    </source>
</evidence>
<dbReference type="InterPro" id="IPR020287">
    <property type="entry name" value="Tail_sheath_C"/>
</dbReference>
<organism evidence="4 5">
    <name type="scientific">Rhodococcus wratislaviensis NBRC 100605</name>
    <dbReference type="NCBI Taxonomy" id="1219028"/>
    <lineage>
        <taxon>Bacteria</taxon>
        <taxon>Bacillati</taxon>
        <taxon>Actinomycetota</taxon>
        <taxon>Actinomycetes</taxon>
        <taxon>Mycobacteriales</taxon>
        <taxon>Nocardiaceae</taxon>
        <taxon>Rhodococcus</taxon>
    </lineage>
</organism>
<dbReference type="Proteomes" id="UP000019491">
    <property type="component" value="Unassembled WGS sequence"/>
</dbReference>
<proteinExistence type="inferred from homology"/>
<comment type="similarity">
    <text evidence="1">Belongs to the myoviridae tail sheath protein family.</text>
</comment>
<name>X0PXM3_RHOWR</name>
<accession>X0PXM3</accession>